<dbReference type="AlphaFoldDB" id="A0A2H1VVF2"/>
<dbReference type="EMBL" id="ODYU01004507">
    <property type="protein sequence ID" value="SOQ44462.1"/>
    <property type="molecule type" value="Genomic_DNA"/>
</dbReference>
<sequence>MAVANVCFQPFFNFVDMRALLENFCVYHVNAPGQEDGAPSLPEEFPYILKEIFALLATTQTYIHTEVSMYKGSYIAYGSHCGYLKHAFQTHSSAVDIPDMINPQTNSVKVGGRVPRLHGFMLPKFIVLISAKIVKQFSSDPVAYYE</sequence>
<dbReference type="InterPro" id="IPR029058">
    <property type="entry name" value="AB_hydrolase_fold"/>
</dbReference>
<gene>
    <name evidence="2" type="ORF">SFRICE_020182</name>
</gene>
<evidence type="ECO:0000256" key="1">
    <source>
        <dbReference type="ARBA" id="ARBA00005598"/>
    </source>
</evidence>
<name>A0A2H1VVF2_SPOFR</name>
<evidence type="ECO:0000313" key="2">
    <source>
        <dbReference type="EMBL" id="SOQ44462.1"/>
    </source>
</evidence>
<comment type="similarity">
    <text evidence="1">Belongs to the NDRG family.</text>
</comment>
<dbReference type="Gene3D" id="3.40.50.1820">
    <property type="entry name" value="alpha/beta hydrolase"/>
    <property type="match status" value="1"/>
</dbReference>
<accession>A0A2H1VVF2</accession>
<dbReference type="PANTHER" id="PTHR11034">
    <property type="entry name" value="N-MYC DOWNSTREAM REGULATED"/>
    <property type="match status" value="1"/>
</dbReference>
<reference evidence="2" key="1">
    <citation type="submission" date="2016-07" db="EMBL/GenBank/DDBJ databases">
        <authorList>
            <person name="Bretaudeau A."/>
        </authorList>
    </citation>
    <scope>NUCLEOTIDE SEQUENCE</scope>
    <source>
        <strain evidence="2">Rice</strain>
        <tissue evidence="2">Whole body</tissue>
    </source>
</reference>
<protein>
    <submittedName>
        <fullName evidence="2">SFRICE_020182</fullName>
    </submittedName>
</protein>
<dbReference type="OrthoDB" id="741027at2759"/>
<dbReference type="InterPro" id="IPR004142">
    <property type="entry name" value="NDRG"/>
</dbReference>
<dbReference type="Pfam" id="PF03096">
    <property type="entry name" value="Ndr"/>
    <property type="match status" value="1"/>
</dbReference>
<organism evidence="2">
    <name type="scientific">Spodoptera frugiperda</name>
    <name type="common">Fall armyworm</name>
    <dbReference type="NCBI Taxonomy" id="7108"/>
    <lineage>
        <taxon>Eukaryota</taxon>
        <taxon>Metazoa</taxon>
        <taxon>Ecdysozoa</taxon>
        <taxon>Arthropoda</taxon>
        <taxon>Hexapoda</taxon>
        <taxon>Insecta</taxon>
        <taxon>Pterygota</taxon>
        <taxon>Neoptera</taxon>
        <taxon>Endopterygota</taxon>
        <taxon>Lepidoptera</taxon>
        <taxon>Glossata</taxon>
        <taxon>Ditrysia</taxon>
        <taxon>Noctuoidea</taxon>
        <taxon>Noctuidae</taxon>
        <taxon>Amphipyrinae</taxon>
        <taxon>Spodoptera</taxon>
    </lineage>
</organism>
<proteinExistence type="inferred from homology"/>